<dbReference type="Gene3D" id="2.20.110.10">
    <property type="entry name" value="Histone H3 K4-specific methyltransferase SET7/9 N-terminal domain"/>
    <property type="match status" value="1"/>
</dbReference>
<evidence type="ECO:0000313" key="3">
    <source>
        <dbReference type="Proteomes" id="UP000321721"/>
    </source>
</evidence>
<feature type="signal peptide" evidence="1">
    <location>
        <begin position="1"/>
        <end position="21"/>
    </location>
</feature>
<evidence type="ECO:0008006" key="4">
    <source>
        <dbReference type="Google" id="ProtNLM"/>
    </source>
</evidence>
<comment type="caution">
    <text evidence="2">The sequence shown here is derived from an EMBL/GenBank/DDBJ whole genome shotgun (WGS) entry which is preliminary data.</text>
</comment>
<dbReference type="Proteomes" id="UP000321721">
    <property type="component" value="Unassembled WGS sequence"/>
</dbReference>
<organism evidence="2 3">
    <name type="scientific">Vicingus serpentipes</name>
    <dbReference type="NCBI Taxonomy" id="1926625"/>
    <lineage>
        <taxon>Bacteria</taxon>
        <taxon>Pseudomonadati</taxon>
        <taxon>Bacteroidota</taxon>
        <taxon>Flavobacteriia</taxon>
        <taxon>Flavobacteriales</taxon>
        <taxon>Vicingaceae</taxon>
        <taxon>Vicingus</taxon>
    </lineage>
</organism>
<dbReference type="SUPFAM" id="SSF82185">
    <property type="entry name" value="Histone H3 K4-specific methyltransferase SET7/9 N-terminal domain"/>
    <property type="match status" value="1"/>
</dbReference>
<sequence>MTKFKKAFLSLLLIVPFISFSQEVIQEIVSIDTVDIIYKVIQKETVGDYFQLKSYVFADDTSKIAIEKNFSNEVQNGLTRVYYPSGKLRVKALYGNNKLQGEFINYDEDGTILIKGVYNYGIKHGYWAYKEAGVFGRYVKGKKHRNWKKKDKNGVKHKAWYWRGEFKRGAEIFNDDYIYYSDTAYVAIADSNQNNPSTVIINVDQKYINTVKYLAGNYYLRKVSKDFFRQTKKERKTFVDENVNYEKDVLKFKVSETISPIDISYFIEQKKLLKPTLDSLIKANGVAINESLKSCEKQVENDLEKLSTNKDANLMLVFSKITDRLIVLEFIENTKPEISMKVLVLLDENNEVLEVEYEQREW</sequence>
<evidence type="ECO:0000313" key="2">
    <source>
        <dbReference type="EMBL" id="TXB67169.1"/>
    </source>
</evidence>
<protein>
    <recommendedName>
        <fullName evidence="4">Toxin-antitoxin system YwqK family antitoxin</fullName>
    </recommendedName>
</protein>
<name>A0A5C6RZH3_9FLAO</name>
<reference evidence="2 3" key="1">
    <citation type="submission" date="2019-08" db="EMBL/GenBank/DDBJ databases">
        <title>Genome of Vicingus serpentipes NCIMB 15042.</title>
        <authorList>
            <person name="Bowman J.P."/>
        </authorList>
    </citation>
    <scope>NUCLEOTIDE SEQUENCE [LARGE SCALE GENOMIC DNA]</scope>
    <source>
        <strain evidence="2 3">NCIMB 15042</strain>
    </source>
</reference>
<feature type="chain" id="PRO_5022793799" description="Toxin-antitoxin system YwqK family antitoxin" evidence="1">
    <location>
        <begin position="22"/>
        <end position="362"/>
    </location>
</feature>
<keyword evidence="1" id="KW-0732">Signal</keyword>
<gene>
    <name evidence="2" type="ORF">FRY74_03005</name>
</gene>
<evidence type="ECO:0000256" key="1">
    <source>
        <dbReference type="SAM" id="SignalP"/>
    </source>
</evidence>
<accession>A0A5C6RZH3</accession>
<keyword evidence="3" id="KW-1185">Reference proteome</keyword>
<dbReference type="AlphaFoldDB" id="A0A5C6RZH3"/>
<dbReference type="OrthoDB" id="6334863at2"/>
<dbReference type="EMBL" id="VOOS01000001">
    <property type="protein sequence ID" value="TXB67169.1"/>
    <property type="molecule type" value="Genomic_DNA"/>
</dbReference>
<dbReference type="RefSeq" id="WP_147098466.1">
    <property type="nucleotide sequence ID" value="NZ_VOOS01000001.1"/>
</dbReference>
<proteinExistence type="predicted"/>